<evidence type="ECO:0000313" key="2">
    <source>
        <dbReference type="Proteomes" id="UP000240830"/>
    </source>
</evidence>
<sequence>MVCEKCKALFLNAHRSGQKNLDRLATPEAWRDNSGHSVNPKPPQIGGNKLLLKRPPAGTLTAANYVVPGCPMQRHIIAKIAHTTRESVPCVEFD</sequence>
<organism evidence="1 2">
    <name type="scientific">Paramicrosporidium saccamoebae</name>
    <dbReference type="NCBI Taxonomy" id="1246581"/>
    <lineage>
        <taxon>Eukaryota</taxon>
        <taxon>Fungi</taxon>
        <taxon>Fungi incertae sedis</taxon>
        <taxon>Cryptomycota</taxon>
        <taxon>Cryptomycota incertae sedis</taxon>
        <taxon>Paramicrosporidium</taxon>
    </lineage>
</organism>
<name>A0A2H9TJY9_9FUNG</name>
<dbReference type="Proteomes" id="UP000240830">
    <property type="component" value="Unassembled WGS sequence"/>
</dbReference>
<keyword evidence="2" id="KW-1185">Reference proteome</keyword>
<evidence type="ECO:0000313" key="1">
    <source>
        <dbReference type="EMBL" id="PJF18074.1"/>
    </source>
</evidence>
<dbReference type="EMBL" id="MTSL01000143">
    <property type="protein sequence ID" value="PJF18074.1"/>
    <property type="molecule type" value="Genomic_DNA"/>
</dbReference>
<dbReference type="AlphaFoldDB" id="A0A2H9TJY9"/>
<protein>
    <submittedName>
        <fullName evidence="1">Uncharacterized protein</fullName>
    </submittedName>
</protein>
<gene>
    <name evidence="1" type="ORF">PSACC_02098</name>
</gene>
<accession>A0A2H9TJY9</accession>
<reference evidence="1" key="1">
    <citation type="submission" date="2016-10" db="EMBL/GenBank/DDBJ databases">
        <title>The genome of Paramicrosporidium saccamoebae is the missing link in understanding Cryptomycota and Microsporidia evolution.</title>
        <authorList>
            <person name="Quandt C.A."/>
            <person name="Beaudet D."/>
            <person name="Corsaro D."/>
            <person name="Michel R."/>
            <person name="Corradi N."/>
            <person name="James T."/>
        </authorList>
    </citation>
    <scope>NUCLEOTIDE SEQUENCE [LARGE SCALE GENOMIC DNA]</scope>
    <source>
        <strain evidence="1">KSL3</strain>
    </source>
</reference>
<feature type="non-terminal residue" evidence="1">
    <location>
        <position position="94"/>
    </location>
</feature>
<proteinExistence type="predicted"/>
<comment type="caution">
    <text evidence="1">The sequence shown here is derived from an EMBL/GenBank/DDBJ whole genome shotgun (WGS) entry which is preliminary data.</text>
</comment>